<organism evidence="2 3">
    <name type="scientific">Sphingomonas oligophenolica</name>
    <dbReference type="NCBI Taxonomy" id="301154"/>
    <lineage>
        <taxon>Bacteria</taxon>
        <taxon>Pseudomonadati</taxon>
        <taxon>Pseudomonadota</taxon>
        <taxon>Alphaproteobacteria</taxon>
        <taxon>Sphingomonadales</taxon>
        <taxon>Sphingomonadaceae</taxon>
        <taxon>Sphingomonas</taxon>
    </lineage>
</organism>
<protein>
    <submittedName>
        <fullName evidence="2">Uncharacterized protein</fullName>
    </submittedName>
</protein>
<dbReference type="EMBL" id="JBDIME010000017">
    <property type="protein sequence ID" value="MEN2791393.1"/>
    <property type="molecule type" value="Genomic_DNA"/>
</dbReference>
<reference evidence="2 3" key="1">
    <citation type="submission" date="2024-05" db="EMBL/GenBank/DDBJ databases">
        <authorList>
            <person name="Liu Q."/>
            <person name="Xin Y.-H."/>
        </authorList>
    </citation>
    <scope>NUCLEOTIDE SEQUENCE [LARGE SCALE GENOMIC DNA]</scope>
    <source>
        <strain evidence="2 3">CGMCC 1.10181</strain>
    </source>
</reference>
<comment type="caution">
    <text evidence="2">The sequence shown here is derived from an EMBL/GenBank/DDBJ whole genome shotgun (WGS) entry which is preliminary data.</text>
</comment>
<feature type="region of interest" description="Disordered" evidence="1">
    <location>
        <begin position="107"/>
        <end position="135"/>
    </location>
</feature>
<sequence length="135" mass="15037">MGYAGAMPDKDTDTESQVQTLDWSVIGDYRTVLREPSRPPSKGGNTAALHGHSIKIGDAWYSFLALGAQKWVFASDTVAFDWAWDASGKYRNIVKESIRTLDKNGVPVVRGNRGSKPKLRTAQTRLPARRSEWKD</sequence>
<dbReference type="RefSeq" id="WP_343890335.1">
    <property type="nucleotide sequence ID" value="NZ_BAAAEH010000032.1"/>
</dbReference>
<keyword evidence="3" id="KW-1185">Reference proteome</keyword>
<evidence type="ECO:0000256" key="1">
    <source>
        <dbReference type="SAM" id="MobiDB-lite"/>
    </source>
</evidence>
<name>A0ABU9Y6D5_9SPHN</name>
<evidence type="ECO:0000313" key="3">
    <source>
        <dbReference type="Proteomes" id="UP001419910"/>
    </source>
</evidence>
<accession>A0ABU9Y6D5</accession>
<evidence type="ECO:0000313" key="2">
    <source>
        <dbReference type="EMBL" id="MEN2791393.1"/>
    </source>
</evidence>
<proteinExistence type="predicted"/>
<gene>
    <name evidence="2" type="ORF">ABC974_17285</name>
</gene>
<dbReference type="Proteomes" id="UP001419910">
    <property type="component" value="Unassembled WGS sequence"/>
</dbReference>